<feature type="region of interest" description="Disordered" evidence="1">
    <location>
        <begin position="92"/>
        <end position="114"/>
    </location>
</feature>
<gene>
    <name evidence="2" type="ORF">B0A54_04856</name>
</gene>
<dbReference type="Proteomes" id="UP000310066">
    <property type="component" value="Unassembled WGS sequence"/>
</dbReference>
<dbReference type="SUPFAM" id="SSF54593">
    <property type="entry name" value="Glyoxalase/Bleomycin resistance protein/Dihydroxybiphenyl dioxygenase"/>
    <property type="match status" value="1"/>
</dbReference>
<name>A0A4U0V5R1_9PEZI</name>
<protein>
    <recommendedName>
        <fullName evidence="4">VOC domain-containing protein</fullName>
    </recommendedName>
</protein>
<proteinExistence type="predicted"/>
<dbReference type="PANTHER" id="PTHR39175:SF1">
    <property type="entry name" value="FAMILY PROTEIN, PUTATIVE (AFU_ORTHOLOGUE AFUA_3G15060)-RELATED"/>
    <property type="match status" value="1"/>
</dbReference>
<organism evidence="2 3">
    <name type="scientific">Friedmanniomyces endolithicus</name>
    <dbReference type="NCBI Taxonomy" id="329885"/>
    <lineage>
        <taxon>Eukaryota</taxon>
        <taxon>Fungi</taxon>
        <taxon>Dikarya</taxon>
        <taxon>Ascomycota</taxon>
        <taxon>Pezizomycotina</taxon>
        <taxon>Dothideomycetes</taxon>
        <taxon>Dothideomycetidae</taxon>
        <taxon>Mycosphaerellales</taxon>
        <taxon>Teratosphaeriaceae</taxon>
        <taxon>Friedmanniomyces</taxon>
    </lineage>
</organism>
<evidence type="ECO:0000313" key="3">
    <source>
        <dbReference type="Proteomes" id="UP000310066"/>
    </source>
</evidence>
<dbReference type="EMBL" id="NAJP01000016">
    <property type="protein sequence ID" value="TKA44090.1"/>
    <property type="molecule type" value="Genomic_DNA"/>
</dbReference>
<accession>A0A4U0V5R1</accession>
<comment type="caution">
    <text evidence="2">The sequence shown here is derived from an EMBL/GenBank/DDBJ whole genome shotgun (WGS) entry which is preliminary data.</text>
</comment>
<reference evidence="2 3" key="1">
    <citation type="submission" date="2017-03" db="EMBL/GenBank/DDBJ databases">
        <title>Genomes of endolithic fungi from Antarctica.</title>
        <authorList>
            <person name="Coleine C."/>
            <person name="Masonjones S."/>
            <person name="Stajich J.E."/>
        </authorList>
    </citation>
    <scope>NUCLEOTIDE SEQUENCE [LARGE SCALE GENOMIC DNA]</scope>
    <source>
        <strain evidence="2 3">CCFEE 5311</strain>
    </source>
</reference>
<dbReference type="InterPro" id="IPR029068">
    <property type="entry name" value="Glyas_Bleomycin-R_OHBP_Dase"/>
</dbReference>
<dbReference type="Gene3D" id="3.10.180.10">
    <property type="entry name" value="2,3-Dihydroxybiphenyl 1,2-Dioxygenase, domain 1"/>
    <property type="match status" value="1"/>
</dbReference>
<dbReference type="OrthoDB" id="3340372at2759"/>
<evidence type="ECO:0000313" key="2">
    <source>
        <dbReference type="EMBL" id="TKA44090.1"/>
    </source>
</evidence>
<evidence type="ECO:0000256" key="1">
    <source>
        <dbReference type="SAM" id="MobiDB-lite"/>
    </source>
</evidence>
<dbReference type="PANTHER" id="PTHR39175">
    <property type="entry name" value="FAMILY PROTEIN, PUTATIVE (AFU_ORTHOLOGUE AFUA_3G15060)-RELATED"/>
    <property type="match status" value="1"/>
</dbReference>
<dbReference type="AlphaFoldDB" id="A0A4U0V5R1"/>
<evidence type="ECO:0008006" key="4">
    <source>
        <dbReference type="Google" id="ProtNLM"/>
    </source>
</evidence>
<feature type="compositionally biased region" description="Basic and acidic residues" evidence="1">
    <location>
        <begin position="92"/>
        <end position="104"/>
    </location>
</feature>
<sequence>MISGIAHVNMLVPHGTLELANDFYGTTLGLKARPVPAHQKNGLAWFDIGESGQQIHIAFGSNEAKSSRHPCFKLESGEKLLELRQRIWEHHERGGEAAPREADKPGGVNSGDQGVEYPQRFFARDYAGNRLEYGRISPQPPLRLRAHLPRRPQPPNLPALPPAPEIWLRICDLAVTNPKPVNITKFPQRHDQVALVRQPPLTLTCRLLRSEALPMFYRNNSFEARHFCQHACPRQWLVAIGREHLRAMGGFKLHTRMSEVFWQGCFERTGLKVKVEVTAREVRGQCPRHAHGRFQTLTVTFL</sequence>